<evidence type="ECO:0000313" key="4">
    <source>
        <dbReference type="Proteomes" id="UP000006672"/>
    </source>
</evidence>
<name>A8Q854_BRUMA</name>
<evidence type="ECO:0000313" key="3">
    <source>
        <dbReference type="EMBL" id="VIO91852.1"/>
    </source>
</evidence>
<evidence type="ECO:0000313" key="5">
    <source>
        <dbReference type="WBParaSite" id="Bm17394.1"/>
    </source>
</evidence>
<dbReference type="CTD" id="6104057"/>
<keyword evidence="4" id="KW-1185">Reference proteome</keyword>
<dbReference type="EMBL" id="DS239419">
    <property type="protein sequence ID" value="EDP30392.1"/>
    <property type="molecule type" value="Genomic_DNA"/>
</dbReference>
<accession>A8Q854</accession>
<dbReference type="EMBL" id="CAAKNF010000192">
    <property type="protein sequence ID" value="VIO91852.1"/>
    <property type="molecule type" value="Genomic_DNA"/>
</dbReference>
<feature type="region of interest" description="Disordered" evidence="1">
    <location>
        <begin position="34"/>
        <end position="53"/>
    </location>
</feature>
<evidence type="ECO:0000256" key="1">
    <source>
        <dbReference type="SAM" id="MobiDB-lite"/>
    </source>
</evidence>
<accession>A0A4E9F797</accession>
<proteinExistence type="predicted"/>
<feature type="compositionally biased region" description="Polar residues" evidence="1">
    <location>
        <begin position="43"/>
        <end position="53"/>
    </location>
</feature>
<protein>
    <submittedName>
        <fullName evidence="2 5">Uncharacterized protein</fullName>
    </submittedName>
</protein>
<dbReference type="KEGG" id="bmy:BM_BM17394"/>
<reference evidence="2 4" key="1">
    <citation type="journal article" date="2007" name="Science">
        <title>Draft genome of the filarial nematode parasite Brugia malayi.</title>
        <authorList>
            <person name="Ghedin E."/>
            <person name="Wang S."/>
            <person name="Spiro D."/>
            <person name="Caler E."/>
            <person name="Zhao Q."/>
            <person name="Crabtree J."/>
            <person name="Allen J.E."/>
            <person name="Delcher A.L."/>
            <person name="Guiliano D.B."/>
            <person name="Miranda-Saavedra D."/>
            <person name="Angiuoli S.V."/>
            <person name="Creasy T."/>
            <person name="Amedeo P."/>
            <person name="Haas B."/>
            <person name="El-Sayed N.M."/>
            <person name="Wortman J.R."/>
            <person name="Feldblyum T."/>
            <person name="Tallon L."/>
            <person name="Schatz M."/>
            <person name="Shumway M."/>
            <person name="Koo H."/>
            <person name="Salzberg S.L."/>
            <person name="Schobel S."/>
            <person name="Pertea M."/>
            <person name="Pop M."/>
            <person name="White O."/>
            <person name="Barton G.J."/>
            <person name="Carlow C.K."/>
            <person name="Crawford M.J."/>
            <person name="Daub J."/>
            <person name="Dimmic M.W."/>
            <person name="Estes C.F."/>
            <person name="Foster J.M."/>
            <person name="Ganatra M."/>
            <person name="Gregory W.F."/>
            <person name="Johnson N.M."/>
            <person name="Jin J."/>
            <person name="Komuniecki R."/>
            <person name="Korf I."/>
            <person name="Kumar S."/>
            <person name="Laney S."/>
            <person name="Li B.W."/>
            <person name="Li W."/>
            <person name="Lindblom T.H."/>
            <person name="Lustigman S."/>
            <person name="Ma D."/>
            <person name="Maina C.V."/>
            <person name="Martin D.M."/>
            <person name="McCarter J.P."/>
            <person name="McReynolds L."/>
            <person name="Mitreva M."/>
            <person name="Nutman T.B."/>
            <person name="Parkinson J."/>
            <person name="Peregrin-Alvarez J.M."/>
            <person name="Poole C."/>
            <person name="Ren Q."/>
            <person name="Saunders L."/>
            <person name="Sluder A.E."/>
            <person name="Smith K."/>
            <person name="Stanke M."/>
            <person name="Unnasch T.R."/>
            <person name="Ware J."/>
            <person name="Wei A.D."/>
            <person name="Weil G."/>
            <person name="Williams D.J."/>
            <person name="Zhang Y."/>
            <person name="Williams S.A."/>
            <person name="Fraser-Liggett C."/>
            <person name="Slatko B."/>
            <person name="Blaxter M.L."/>
            <person name="Scott A.L."/>
        </authorList>
    </citation>
    <scope>NUCLEOTIDE SEQUENCE [LARGE SCALE GENOMIC DNA]</scope>
    <source>
        <strain evidence="4">FR3</strain>
    </source>
</reference>
<reference evidence="3" key="2">
    <citation type="submission" date="2019-04" db="EMBL/GenBank/DDBJ databases">
        <authorList>
            <person name="Howe K."/>
            <person name="Paulini M."/>
            <person name="Williams G."/>
        </authorList>
    </citation>
    <scope>NUCLEOTIDE SEQUENCE [LARGE SCALE GENOMIC DNA]</scope>
    <source>
        <strain evidence="3">FR3</strain>
    </source>
</reference>
<reference evidence="5" key="3">
    <citation type="submission" date="2019-12" db="UniProtKB">
        <authorList>
            <consortium name="WormBaseParasite"/>
        </authorList>
    </citation>
    <scope>IDENTIFICATION</scope>
</reference>
<dbReference type="Proteomes" id="UP000006672">
    <property type="component" value="Unassembled WGS sequence"/>
</dbReference>
<evidence type="ECO:0000313" key="2">
    <source>
        <dbReference type="EMBL" id="EDP30392.1"/>
    </source>
</evidence>
<dbReference type="RefSeq" id="XP_001900637.1">
    <property type="nucleotide sequence ID" value="XM_001900602.2"/>
</dbReference>
<dbReference type="AlphaFoldDB" id="A8Q854"/>
<sequence>MMITWGNHFLGKEFCQMSEVFKARFPDDNCRRRFLSNDDGNSEQESATDVMTRSSLDRELIKTAAKVAPTRPNKRTIVERKTPHFIFMNGSAFPVPKYNFQRKRLLILTMKRHSVI</sequence>
<gene>
    <name evidence="3 5" type="primary">Bm17394</name>
    <name evidence="2" type="ORF">Bm1_45865</name>
    <name evidence="3" type="ORF">BM_BM17394</name>
</gene>
<dbReference type="WBParaSite" id="Bm17394.1">
    <property type="protein sequence ID" value="Bm17394.1"/>
    <property type="gene ID" value="WBGene00268537"/>
</dbReference>
<organism evidence="2">
    <name type="scientific">Brugia malayi</name>
    <name type="common">Filarial nematode worm</name>
    <dbReference type="NCBI Taxonomy" id="6279"/>
    <lineage>
        <taxon>Eukaryota</taxon>
        <taxon>Metazoa</taxon>
        <taxon>Ecdysozoa</taxon>
        <taxon>Nematoda</taxon>
        <taxon>Chromadorea</taxon>
        <taxon>Rhabditida</taxon>
        <taxon>Spirurina</taxon>
        <taxon>Spiruromorpha</taxon>
        <taxon>Filarioidea</taxon>
        <taxon>Onchocercidae</taxon>
        <taxon>Brugia</taxon>
    </lineage>
</organism>
<dbReference type="GeneID" id="6104057"/>